<gene>
    <name evidence="12" type="ORF">SAMN04487860_12137</name>
</gene>
<dbReference type="InterPro" id="IPR020922">
    <property type="entry name" value="dITP/XTP_pyrophosphatase"/>
</dbReference>
<name>A0A1M7MD92_RUMFL</name>
<comment type="cofactor">
    <cofactor evidence="10">
        <name>Mg(2+)</name>
        <dbReference type="ChEBI" id="CHEBI:18420"/>
    </cofactor>
    <text evidence="10">Binds 1 Mg(2+) ion per subunit.</text>
</comment>
<dbReference type="AlphaFoldDB" id="A0A1M7MD92"/>
<evidence type="ECO:0000256" key="5">
    <source>
        <dbReference type="ARBA" id="ARBA00022801"/>
    </source>
</evidence>
<feature type="binding site" evidence="10">
    <location>
        <begin position="149"/>
        <end position="152"/>
    </location>
    <ligand>
        <name>substrate</name>
    </ligand>
</feature>
<evidence type="ECO:0000256" key="7">
    <source>
        <dbReference type="ARBA" id="ARBA00023080"/>
    </source>
</evidence>
<comment type="catalytic activity">
    <reaction evidence="8 10">
        <text>dITP + H2O = dIMP + diphosphate + H(+)</text>
        <dbReference type="Rhea" id="RHEA:28342"/>
        <dbReference type="ChEBI" id="CHEBI:15377"/>
        <dbReference type="ChEBI" id="CHEBI:15378"/>
        <dbReference type="ChEBI" id="CHEBI:33019"/>
        <dbReference type="ChEBI" id="CHEBI:61194"/>
        <dbReference type="ChEBI" id="CHEBI:61382"/>
        <dbReference type="EC" id="3.6.1.66"/>
    </reaction>
</comment>
<evidence type="ECO:0000313" key="13">
    <source>
        <dbReference type="Proteomes" id="UP000184394"/>
    </source>
</evidence>
<dbReference type="GO" id="GO:0017111">
    <property type="term" value="F:ribonucleoside triphosphate phosphatase activity"/>
    <property type="evidence" value="ECO:0007669"/>
    <property type="project" value="InterPro"/>
</dbReference>
<accession>A0A1M7MD92</accession>
<dbReference type="GO" id="GO:0036220">
    <property type="term" value="F:ITP diphosphatase activity"/>
    <property type="evidence" value="ECO:0007669"/>
    <property type="project" value="UniProtKB-UniRule"/>
</dbReference>
<evidence type="ECO:0000256" key="4">
    <source>
        <dbReference type="ARBA" id="ARBA00022741"/>
    </source>
</evidence>
<evidence type="ECO:0000256" key="11">
    <source>
        <dbReference type="RuleBase" id="RU003781"/>
    </source>
</evidence>
<feature type="binding site" evidence="10">
    <location>
        <position position="42"/>
    </location>
    <ligand>
        <name>Mg(2+)</name>
        <dbReference type="ChEBI" id="CHEBI:18420"/>
    </ligand>
</feature>
<dbReference type="HAMAP" id="MF_01405">
    <property type="entry name" value="Non_canon_purine_NTPase"/>
    <property type="match status" value="1"/>
</dbReference>
<feature type="binding site" evidence="10">
    <location>
        <begin position="175"/>
        <end position="176"/>
    </location>
    <ligand>
        <name>substrate</name>
    </ligand>
</feature>
<feature type="active site" description="Proton acceptor" evidence="10">
    <location>
        <position position="71"/>
    </location>
</feature>
<evidence type="ECO:0000256" key="8">
    <source>
        <dbReference type="ARBA" id="ARBA00051875"/>
    </source>
</evidence>
<dbReference type="FunFam" id="3.90.950.10:FF:000001">
    <property type="entry name" value="dITP/XTP pyrophosphatase"/>
    <property type="match status" value="1"/>
</dbReference>
<keyword evidence="7 10" id="KW-0546">Nucleotide metabolism</keyword>
<evidence type="ECO:0000256" key="2">
    <source>
        <dbReference type="ARBA" id="ARBA00011738"/>
    </source>
</evidence>
<dbReference type="Gene3D" id="3.90.950.10">
    <property type="match status" value="1"/>
</dbReference>
<keyword evidence="4 10" id="KW-0547">Nucleotide-binding</keyword>
<dbReference type="GO" id="GO:0009117">
    <property type="term" value="P:nucleotide metabolic process"/>
    <property type="evidence" value="ECO:0007669"/>
    <property type="project" value="UniProtKB-KW"/>
</dbReference>
<proteinExistence type="inferred from homology"/>
<evidence type="ECO:0000256" key="3">
    <source>
        <dbReference type="ARBA" id="ARBA00022723"/>
    </source>
</evidence>
<protein>
    <recommendedName>
        <fullName evidence="10">dITP/XTP pyrophosphatase</fullName>
        <ecNumber evidence="10">3.6.1.66</ecNumber>
    </recommendedName>
    <alternativeName>
        <fullName evidence="10">Non-canonical purine NTP pyrophosphatase</fullName>
    </alternativeName>
    <alternativeName>
        <fullName evidence="10">Non-standard purine NTP pyrophosphatase</fullName>
    </alternativeName>
    <alternativeName>
        <fullName evidence="10">Nucleoside-triphosphate diphosphatase</fullName>
    </alternativeName>
    <alternativeName>
        <fullName evidence="10">Nucleoside-triphosphate pyrophosphatase</fullName>
        <shortName evidence="10">NTPase</shortName>
    </alternativeName>
</protein>
<dbReference type="GO" id="GO:0035870">
    <property type="term" value="F:dITP diphosphatase activity"/>
    <property type="evidence" value="ECO:0007669"/>
    <property type="project" value="UniProtKB-UniRule"/>
</dbReference>
<dbReference type="GO" id="GO:0005829">
    <property type="term" value="C:cytosol"/>
    <property type="evidence" value="ECO:0007669"/>
    <property type="project" value="TreeGrafter"/>
</dbReference>
<dbReference type="SUPFAM" id="SSF52972">
    <property type="entry name" value="ITPase-like"/>
    <property type="match status" value="1"/>
</dbReference>
<keyword evidence="3 10" id="KW-0479">Metal-binding</keyword>
<dbReference type="CDD" id="cd00515">
    <property type="entry name" value="HAM1"/>
    <property type="match status" value="1"/>
</dbReference>
<feature type="binding site" evidence="10">
    <location>
        <position position="170"/>
    </location>
    <ligand>
        <name>substrate</name>
    </ligand>
</feature>
<dbReference type="OrthoDB" id="9807456at2"/>
<dbReference type="RefSeq" id="WP_072952378.1">
    <property type="nucleotide sequence ID" value="NZ_FRCT01000021.1"/>
</dbReference>
<comment type="function">
    <text evidence="10">Pyrophosphatase that catalyzes the hydrolysis of nucleoside triphosphates to their monophosphate derivatives, with a high preference for the non-canonical purine nucleotides XTP (xanthosine triphosphate), dITP (deoxyinosine triphosphate) and ITP. Seems to function as a house-cleaning enzyme that removes non-canonical purine nucleotides from the nucleotide pool, thus preventing their incorporation into DNA/RNA and avoiding chromosomal lesions.</text>
</comment>
<evidence type="ECO:0000256" key="9">
    <source>
        <dbReference type="ARBA" id="ARBA00052017"/>
    </source>
</evidence>
<organism evidence="12 13">
    <name type="scientific">Ruminococcus flavefaciens</name>
    <dbReference type="NCBI Taxonomy" id="1265"/>
    <lineage>
        <taxon>Bacteria</taxon>
        <taxon>Bacillati</taxon>
        <taxon>Bacillota</taxon>
        <taxon>Clostridia</taxon>
        <taxon>Eubacteriales</taxon>
        <taxon>Oscillospiraceae</taxon>
        <taxon>Ruminococcus</taxon>
    </lineage>
</organism>
<evidence type="ECO:0000256" key="6">
    <source>
        <dbReference type="ARBA" id="ARBA00022842"/>
    </source>
</evidence>
<dbReference type="GO" id="GO:0009146">
    <property type="term" value="P:purine nucleoside triphosphate catabolic process"/>
    <property type="evidence" value="ECO:0007669"/>
    <property type="project" value="UniProtKB-UniRule"/>
</dbReference>
<evidence type="ECO:0000256" key="1">
    <source>
        <dbReference type="ARBA" id="ARBA00008023"/>
    </source>
</evidence>
<dbReference type="GO" id="GO:0036222">
    <property type="term" value="F:XTP diphosphatase activity"/>
    <property type="evidence" value="ECO:0007669"/>
    <property type="project" value="UniProtKB-UniRule"/>
</dbReference>
<dbReference type="PANTHER" id="PTHR11067:SF9">
    <property type="entry name" value="INOSINE TRIPHOSPHATE PYROPHOSPHATASE"/>
    <property type="match status" value="1"/>
</dbReference>
<dbReference type="EC" id="3.6.1.66" evidence="10"/>
<dbReference type="Pfam" id="PF01725">
    <property type="entry name" value="Ham1p_like"/>
    <property type="match status" value="1"/>
</dbReference>
<dbReference type="GO" id="GO:0046872">
    <property type="term" value="F:metal ion binding"/>
    <property type="evidence" value="ECO:0007669"/>
    <property type="project" value="UniProtKB-KW"/>
</dbReference>
<dbReference type="NCBIfam" id="TIGR00042">
    <property type="entry name" value="RdgB/HAM1 family non-canonical purine NTP pyrophosphatase"/>
    <property type="match status" value="1"/>
</dbReference>
<dbReference type="PANTHER" id="PTHR11067">
    <property type="entry name" value="INOSINE TRIPHOSPHATE PYROPHOSPHATASE/HAM1 PROTEIN"/>
    <property type="match status" value="1"/>
</dbReference>
<evidence type="ECO:0000256" key="10">
    <source>
        <dbReference type="HAMAP-Rule" id="MF_01405"/>
    </source>
</evidence>
<dbReference type="GO" id="GO:0000166">
    <property type="term" value="F:nucleotide binding"/>
    <property type="evidence" value="ECO:0007669"/>
    <property type="project" value="UniProtKB-KW"/>
</dbReference>
<comment type="subunit">
    <text evidence="2 10">Homodimer.</text>
</comment>
<dbReference type="InterPro" id="IPR002637">
    <property type="entry name" value="RdgB/HAM1"/>
</dbReference>
<feature type="binding site" evidence="10">
    <location>
        <begin position="9"/>
        <end position="14"/>
    </location>
    <ligand>
        <name>substrate</name>
    </ligand>
</feature>
<feature type="binding site" evidence="10">
    <location>
        <position position="72"/>
    </location>
    <ligand>
        <name>substrate</name>
    </ligand>
</feature>
<keyword evidence="6 10" id="KW-0460">Magnesium</keyword>
<dbReference type="Proteomes" id="UP000184394">
    <property type="component" value="Unassembled WGS sequence"/>
</dbReference>
<keyword evidence="5 10" id="KW-0378">Hydrolase</keyword>
<comment type="catalytic activity">
    <reaction evidence="9 10">
        <text>XTP + H2O = XMP + diphosphate + H(+)</text>
        <dbReference type="Rhea" id="RHEA:28610"/>
        <dbReference type="ChEBI" id="CHEBI:15377"/>
        <dbReference type="ChEBI" id="CHEBI:15378"/>
        <dbReference type="ChEBI" id="CHEBI:33019"/>
        <dbReference type="ChEBI" id="CHEBI:57464"/>
        <dbReference type="ChEBI" id="CHEBI:61314"/>
        <dbReference type="EC" id="3.6.1.66"/>
    </reaction>
</comment>
<evidence type="ECO:0000313" key="12">
    <source>
        <dbReference type="EMBL" id="SHM88761.1"/>
    </source>
</evidence>
<dbReference type="EMBL" id="FRCT01000021">
    <property type="protein sequence ID" value="SHM88761.1"/>
    <property type="molecule type" value="Genomic_DNA"/>
</dbReference>
<sequence length="193" mass="20950">MIKQLVMATNNANKLREAREILAPLGIEVLSQREAGANCAPEENGATFAENALIKAKAVYEAVKLPTIADDSGLCVDAMGGRPGVYSARYAPEGQHCAKLLEEMKDVPENERGAAFRCTIAYIDENGSDTMSGDCKGAIGYEQRGTNGFGYDPVFMVGDRTMAELTADEKNKISHRGAALRELYSFLKERYGD</sequence>
<dbReference type="InterPro" id="IPR029001">
    <property type="entry name" value="ITPase-like_fam"/>
</dbReference>
<comment type="similarity">
    <text evidence="1 10 11">Belongs to the HAM1 NTPase family.</text>
</comment>
<comment type="catalytic activity">
    <reaction evidence="10">
        <text>ITP + H2O = IMP + diphosphate + H(+)</text>
        <dbReference type="Rhea" id="RHEA:29399"/>
        <dbReference type="ChEBI" id="CHEBI:15377"/>
        <dbReference type="ChEBI" id="CHEBI:15378"/>
        <dbReference type="ChEBI" id="CHEBI:33019"/>
        <dbReference type="ChEBI" id="CHEBI:58053"/>
        <dbReference type="ChEBI" id="CHEBI:61402"/>
        <dbReference type="EC" id="3.6.1.66"/>
    </reaction>
</comment>
<feature type="binding site" evidence="10">
    <location>
        <position position="71"/>
    </location>
    <ligand>
        <name>Mg(2+)</name>
        <dbReference type="ChEBI" id="CHEBI:18420"/>
    </ligand>
</feature>
<reference evidence="12 13" key="1">
    <citation type="submission" date="2016-11" db="EMBL/GenBank/DDBJ databases">
        <authorList>
            <person name="Jaros S."/>
            <person name="Januszkiewicz K."/>
            <person name="Wedrychowicz H."/>
        </authorList>
    </citation>
    <scope>NUCLEOTIDE SEQUENCE [LARGE SCALE GENOMIC DNA]</scope>
    <source>
        <strain evidence="12 13">Y1</strain>
    </source>
</reference>